<reference evidence="2 3" key="1">
    <citation type="submission" date="2018-02" db="EMBL/GenBank/DDBJ databases">
        <title>The genomes of Aspergillus section Nigri reveals drivers in fungal speciation.</title>
        <authorList>
            <consortium name="DOE Joint Genome Institute"/>
            <person name="Vesth T.C."/>
            <person name="Nybo J."/>
            <person name="Theobald S."/>
            <person name="Brandl J."/>
            <person name="Frisvad J.C."/>
            <person name="Nielsen K.F."/>
            <person name="Lyhne E.K."/>
            <person name="Kogle M.E."/>
            <person name="Kuo A."/>
            <person name="Riley R."/>
            <person name="Clum A."/>
            <person name="Nolan M."/>
            <person name="Lipzen A."/>
            <person name="Salamov A."/>
            <person name="Henrissat B."/>
            <person name="Wiebenga A."/>
            <person name="De vries R.P."/>
            <person name="Grigoriev I.V."/>
            <person name="Mortensen U.H."/>
            <person name="Andersen M.R."/>
            <person name="Baker S.E."/>
        </authorList>
    </citation>
    <scope>NUCLEOTIDE SEQUENCE [LARGE SCALE GENOMIC DNA]</scope>
    <source>
        <strain evidence="2 3">CBS 707.79</strain>
    </source>
</reference>
<proteinExistence type="predicted"/>
<dbReference type="AlphaFoldDB" id="A0A319CUJ4"/>
<sequence length="406" mass="45792">MKPQKCSRQLGSINPSNLNEDEVLFCYGVLATQALLLPRFYFSNSKGSRWGLKLTMYGHTIIRSNVYPSQKAAKVDVCRAAMKKLQADYPEWILPEEDDCLVTSGWNWTGLLRDYCTHNGLPAPEYIRILHKQGHCHAVKVQCDMYTGPIDYYPSEFDSQNASAYRALQALWIHGTGCSWNSSGPIPLKNTDEQTLANVPRPPESLFPDIEHSSLLCRKRQAESEHVPLNSPKPNKKQKQMKKGPGNSNLLKLTNCRLPTIDVPAQEEEKRWKVTPKELLFQIGTLLASTDRLKKVCNLLGLEDPEIRVQRTDGRLIEAYGEYTGGVYFNEDPFLMRASPIGRISNMQGTEVAVKDACAERAVDYLIRMVEEDLDIEQTAAKERGLVGQWGDAVRELLKENGAQHV</sequence>
<feature type="region of interest" description="Disordered" evidence="1">
    <location>
        <begin position="221"/>
        <end position="249"/>
    </location>
</feature>
<evidence type="ECO:0000313" key="2">
    <source>
        <dbReference type="EMBL" id="PYH88824.1"/>
    </source>
</evidence>
<evidence type="ECO:0000256" key="1">
    <source>
        <dbReference type="SAM" id="MobiDB-lite"/>
    </source>
</evidence>
<name>A0A319CUJ4_9EURO</name>
<dbReference type="EMBL" id="KZ826063">
    <property type="protein sequence ID" value="PYH88824.1"/>
    <property type="molecule type" value="Genomic_DNA"/>
</dbReference>
<dbReference type="OrthoDB" id="4469495at2759"/>
<gene>
    <name evidence="2" type="ORF">BO71DRAFT_338024</name>
</gene>
<evidence type="ECO:0000313" key="3">
    <source>
        <dbReference type="Proteomes" id="UP000247810"/>
    </source>
</evidence>
<keyword evidence="3" id="KW-1185">Reference proteome</keyword>
<accession>A0A319CUJ4</accession>
<dbReference type="Proteomes" id="UP000247810">
    <property type="component" value="Unassembled WGS sequence"/>
</dbReference>
<dbReference type="VEuPathDB" id="FungiDB:BO71DRAFT_338024"/>
<organism evidence="2 3">
    <name type="scientific">Aspergillus ellipticus CBS 707.79</name>
    <dbReference type="NCBI Taxonomy" id="1448320"/>
    <lineage>
        <taxon>Eukaryota</taxon>
        <taxon>Fungi</taxon>
        <taxon>Dikarya</taxon>
        <taxon>Ascomycota</taxon>
        <taxon>Pezizomycotina</taxon>
        <taxon>Eurotiomycetes</taxon>
        <taxon>Eurotiomycetidae</taxon>
        <taxon>Eurotiales</taxon>
        <taxon>Aspergillaceae</taxon>
        <taxon>Aspergillus</taxon>
        <taxon>Aspergillus subgen. Circumdati</taxon>
    </lineage>
</organism>
<protein>
    <submittedName>
        <fullName evidence="2">Uncharacterized protein</fullName>
    </submittedName>
</protein>